<dbReference type="PANTHER" id="PTHR37302">
    <property type="entry name" value="SLR1116 PROTEIN"/>
    <property type="match status" value="1"/>
</dbReference>
<dbReference type="Proteomes" id="UP001169862">
    <property type="component" value="Unassembled WGS sequence"/>
</dbReference>
<dbReference type="Pfam" id="PF05163">
    <property type="entry name" value="DinB"/>
    <property type="match status" value="1"/>
</dbReference>
<feature type="binding site" evidence="3">
    <location>
        <position position="150"/>
    </location>
    <ligand>
        <name>a divalent metal cation</name>
        <dbReference type="ChEBI" id="CHEBI:60240"/>
    </ligand>
</feature>
<evidence type="ECO:0000313" key="4">
    <source>
        <dbReference type="EMBL" id="MDO6452788.1"/>
    </source>
</evidence>
<dbReference type="RefSeq" id="WP_303548799.1">
    <property type="nucleotide sequence ID" value="NZ_JAUOPG010000002.1"/>
</dbReference>
<dbReference type="InterPro" id="IPR034660">
    <property type="entry name" value="DinB/YfiT-like"/>
</dbReference>
<evidence type="ECO:0000313" key="5">
    <source>
        <dbReference type="Proteomes" id="UP001169862"/>
    </source>
</evidence>
<protein>
    <submittedName>
        <fullName evidence="4">DinB family protein</fullName>
    </submittedName>
</protein>
<dbReference type="PANTHER" id="PTHR37302:SF1">
    <property type="entry name" value="PROTEIN DINB"/>
    <property type="match status" value="1"/>
</dbReference>
<dbReference type="EMBL" id="JAUOPG010000002">
    <property type="protein sequence ID" value="MDO6452788.1"/>
    <property type="molecule type" value="Genomic_DNA"/>
</dbReference>
<feature type="binding site" evidence="3">
    <location>
        <position position="50"/>
    </location>
    <ligand>
        <name>a divalent metal cation</name>
        <dbReference type="ChEBI" id="CHEBI:60240"/>
    </ligand>
</feature>
<dbReference type="InterPro" id="IPR007837">
    <property type="entry name" value="DinB"/>
</dbReference>
<feature type="binding site" evidence="3">
    <location>
        <position position="146"/>
    </location>
    <ligand>
        <name>a divalent metal cation</name>
        <dbReference type="ChEBI" id="CHEBI:60240"/>
    </ligand>
</feature>
<dbReference type="Gene3D" id="1.20.120.450">
    <property type="entry name" value="dinb family like domain"/>
    <property type="match status" value="1"/>
</dbReference>
<dbReference type="AlphaFoldDB" id="A0AAW7XEU0"/>
<sequence>MLLKDHFELLSIYNQWMNSKLYEAASQLSDTELAKDRGAFFGSILGTLNHIMVGDIIWLKRLANHPACVSLLRETAGIEQPTRLDQMLFKDLGRLSQQRTRLDSIIINWIDELSEDDLDVVLTYQNTQGVAANKRYSSLVYHFFNHQTHHRGQVSTLLLQADVDIGVTDLLALIPDESGALGGIALINSRIGIPWMLRINFGQ</sequence>
<reference evidence="4" key="1">
    <citation type="submission" date="2023-07" db="EMBL/GenBank/DDBJ databases">
        <title>Genome content predicts the carbon catabolic preferences of heterotrophic bacteria.</title>
        <authorList>
            <person name="Gralka M."/>
        </authorList>
    </citation>
    <scope>NUCLEOTIDE SEQUENCE</scope>
    <source>
        <strain evidence="4">I2M16</strain>
    </source>
</reference>
<dbReference type="GO" id="GO:0046872">
    <property type="term" value="F:metal ion binding"/>
    <property type="evidence" value="ECO:0007669"/>
    <property type="project" value="UniProtKB-KW"/>
</dbReference>
<organism evidence="4 5">
    <name type="scientific">Neptunomonas phycophila</name>
    <dbReference type="NCBI Taxonomy" id="1572645"/>
    <lineage>
        <taxon>Bacteria</taxon>
        <taxon>Pseudomonadati</taxon>
        <taxon>Pseudomonadota</taxon>
        <taxon>Gammaproteobacteria</taxon>
        <taxon>Oceanospirillales</taxon>
        <taxon>Oceanospirillaceae</taxon>
        <taxon>Neptunomonas</taxon>
    </lineage>
</organism>
<evidence type="ECO:0000256" key="3">
    <source>
        <dbReference type="PIRSR" id="PIRSR607837-1"/>
    </source>
</evidence>
<evidence type="ECO:0000256" key="1">
    <source>
        <dbReference type="ARBA" id="ARBA00008635"/>
    </source>
</evidence>
<evidence type="ECO:0000256" key="2">
    <source>
        <dbReference type="ARBA" id="ARBA00022723"/>
    </source>
</evidence>
<keyword evidence="2 3" id="KW-0479">Metal-binding</keyword>
<dbReference type="SUPFAM" id="SSF109854">
    <property type="entry name" value="DinB/YfiT-like putative metalloenzymes"/>
    <property type="match status" value="1"/>
</dbReference>
<proteinExistence type="inferred from homology"/>
<accession>A0AAW7XEU0</accession>
<name>A0AAW7XEU0_9GAMM</name>
<comment type="similarity">
    <text evidence="1">Belongs to the DinB family.</text>
</comment>
<gene>
    <name evidence="4" type="ORF">Q4490_04345</name>
</gene>
<comment type="caution">
    <text evidence="4">The sequence shown here is derived from an EMBL/GenBank/DDBJ whole genome shotgun (WGS) entry which is preliminary data.</text>
</comment>